<evidence type="ECO:0000256" key="14">
    <source>
        <dbReference type="ARBA" id="ARBA00048321"/>
    </source>
</evidence>
<evidence type="ECO:0000256" key="3">
    <source>
        <dbReference type="ARBA" id="ARBA00005493"/>
    </source>
</evidence>
<evidence type="ECO:0000256" key="9">
    <source>
        <dbReference type="ARBA" id="ARBA00023002"/>
    </source>
</evidence>
<keyword evidence="12 15" id="KW-0627">Porphyrin biosynthesis</keyword>
<sequence length="435" mass="48350">MPRYTSYPLTNHFQNDFGQRHQVDWLRAVPQDRDISVYVHIPFCKRLCWFCACRTQGTRTLRPVDAYVAILLKEIETIRRTLPPGIRMARLHLGGGTPTILPCGTMSALLNALFTAFERSADFEFSVEIDPTEAPDDLLQLLIDAGMNRASVGVQDFARPVQQAIGRSQSLSQTRHVIDLMRSQGVASLNLDLLYGLPHQTSLSFGQTLRHVARMRPDRLAIYGYAHVPWMSKRQIMIKAADLPDNETRFALAEQARAAFLAEGYDSIGIDHFALPSDSLSRAAVTGRLRRNFQGYTDDQGETLIGLGASAISRFPGGYMQNATATSAYQDRVTSSGLAAHKGYGMTAQDQLIARIIEDLMCRFVYDEAALRDSFPEQAALIRQTGISLMTRFTDVFYISEAGLKMRIDTRPLVRVIASHVDAFASEATAHSAAI</sequence>
<evidence type="ECO:0000256" key="6">
    <source>
        <dbReference type="ARBA" id="ARBA00022490"/>
    </source>
</evidence>
<comment type="pathway">
    <text evidence="2 15">Porphyrin-containing compound metabolism; protoporphyrin-IX biosynthesis; protoporphyrinogen-IX from coproporphyrinogen-III (AdoMet route): step 1/1.</text>
</comment>
<dbReference type="Pfam" id="PF04055">
    <property type="entry name" value="Radical_SAM"/>
    <property type="match status" value="1"/>
</dbReference>
<evidence type="ECO:0000256" key="2">
    <source>
        <dbReference type="ARBA" id="ARBA00004785"/>
    </source>
</evidence>
<comment type="catalytic activity">
    <reaction evidence="14 15">
        <text>coproporphyrinogen III + 2 S-adenosyl-L-methionine = protoporphyrinogen IX + 2 5'-deoxyadenosine + 2 L-methionine + 2 CO2</text>
        <dbReference type="Rhea" id="RHEA:15425"/>
        <dbReference type="ChEBI" id="CHEBI:16526"/>
        <dbReference type="ChEBI" id="CHEBI:17319"/>
        <dbReference type="ChEBI" id="CHEBI:57307"/>
        <dbReference type="ChEBI" id="CHEBI:57309"/>
        <dbReference type="ChEBI" id="CHEBI:57844"/>
        <dbReference type="ChEBI" id="CHEBI:59789"/>
        <dbReference type="EC" id="1.3.98.3"/>
    </reaction>
</comment>
<dbReference type="InterPro" id="IPR004558">
    <property type="entry name" value="Coprogen_oxidase_HemN"/>
</dbReference>
<evidence type="ECO:0000259" key="16">
    <source>
        <dbReference type="PROSITE" id="PS51918"/>
    </source>
</evidence>
<gene>
    <name evidence="17" type="primary">hemN</name>
    <name evidence="17" type="ORF">ACFQFQ_04180</name>
</gene>
<evidence type="ECO:0000313" key="18">
    <source>
        <dbReference type="Proteomes" id="UP001596353"/>
    </source>
</evidence>
<evidence type="ECO:0000256" key="12">
    <source>
        <dbReference type="ARBA" id="ARBA00023244"/>
    </source>
</evidence>
<evidence type="ECO:0000256" key="11">
    <source>
        <dbReference type="ARBA" id="ARBA00023014"/>
    </source>
</evidence>
<dbReference type="InterPro" id="IPR007197">
    <property type="entry name" value="rSAM"/>
</dbReference>
<comment type="similarity">
    <text evidence="3 15">Belongs to the anaerobic coproporphyrinogen-III oxidase family.</text>
</comment>
<comment type="subcellular location">
    <subcellularLocation>
        <location evidence="1 15">Cytoplasm</location>
    </subcellularLocation>
</comment>
<comment type="function">
    <text evidence="13">Involved in the heme biosynthesis. Catalyzes the anaerobic oxidative decarboxylation of propionate groups of rings A and B of coproporphyrinogen III to yield the vinyl groups in protoporphyrinogen IX.</text>
</comment>
<protein>
    <recommendedName>
        <fullName evidence="15">Coproporphyrinogen-III oxidase</fullName>
        <ecNumber evidence="15">1.3.98.3</ecNumber>
    </recommendedName>
</protein>
<keyword evidence="18" id="KW-1185">Reference proteome</keyword>
<evidence type="ECO:0000313" key="17">
    <source>
        <dbReference type="EMBL" id="MFC6758891.1"/>
    </source>
</evidence>
<accession>A0ABW2B174</accession>
<evidence type="ECO:0000256" key="10">
    <source>
        <dbReference type="ARBA" id="ARBA00023004"/>
    </source>
</evidence>
<organism evidence="17 18">
    <name type="scientific">Sulfitobacter porphyrae</name>
    <dbReference type="NCBI Taxonomy" id="1246864"/>
    <lineage>
        <taxon>Bacteria</taxon>
        <taxon>Pseudomonadati</taxon>
        <taxon>Pseudomonadota</taxon>
        <taxon>Alphaproteobacteria</taxon>
        <taxon>Rhodobacterales</taxon>
        <taxon>Roseobacteraceae</taxon>
        <taxon>Sulfitobacter</taxon>
    </lineage>
</organism>
<evidence type="ECO:0000256" key="13">
    <source>
        <dbReference type="ARBA" id="ARBA00024295"/>
    </source>
</evidence>
<evidence type="ECO:0000256" key="1">
    <source>
        <dbReference type="ARBA" id="ARBA00004496"/>
    </source>
</evidence>
<dbReference type="CDD" id="cd01335">
    <property type="entry name" value="Radical_SAM"/>
    <property type="match status" value="1"/>
</dbReference>
<dbReference type="PANTHER" id="PTHR13932:SF6">
    <property type="entry name" value="OXYGEN-INDEPENDENT COPROPORPHYRINOGEN III OXIDASE"/>
    <property type="match status" value="1"/>
</dbReference>
<dbReference type="PANTHER" id="PTHR13932">
    <property type="entry name" value="COPROPORPHYRINIGEN III OXIDASE"/>
    <property type="match status" value="1"/>
</dbReference>
<evidence type="ECO:0000256" key="7">
    <source>
        <dbReference type="ARBA" id="ARBA00022691"/>
    </source>
</evidence>
<dbReference type="PROSITE" id="PS51918">
    <property type="entry name" value="RADICAL_SAM"/>
    <property type="match status" value="1"/>
</dbReference>
<keyword evidence="6 15" id="KW-0963">Cytoplasm</keyword>
<keyword evidence="9 15" id="KW-0560">Oxidoreductase</keyword>
<dbReference type="SFLD" id="SFLDG01065">
    <property type="entry name" value="anaerobic_coproporphyrinogen-I"/>
    <property type="match status" value="1"/>
</dbReference>
<keyword evidence="10 15" id="KW-0408">Iron</keyword>
<evidence type="ECO:0000256" key="4">
    <source>
        <dbReference type="ARBA" id="ARBA00011245"/>
    </source>
</evidence>
<dbReference type="NCBIfam" id="TIGR00538">
    <property type="entry name" value="hemN"/>
    <property type="match status" value="1"/>
</dbReference>
<proteinExistence type="inferred from homology"/>
<keyword evidence="8 15" id="KW-0479">Metal-binding</keyword>
<evidence type="ECO:0000256" key="5">
    <source>
        <dbReference type="ARBA" id="ARBA00022485"/>
    </source>
</evidence>
<reference evidence="18" key="1">
    <citation type="journal article" date="2019" name="Int. J. Syst. Evol. Microbiol.">
        <title>The Global Catalogue of Microorganisms (GCM) 10K type strain sequencing project: providing services to taxonomists for standard genome sequencing and annotation.</title>
        <authorList>
            <consortium name="The Broad Institute Genomics Platform"/>
            <consortium name="The Broad Institute Genome Sequencing Center for Infectious Disease"/>
            <person name="Wu L."/>
            <person name="Ma J."/>
        </authorList>
    </citation>
    <scope>NUCLEOTIDE SEQUENCE [LARGE SCALE GENOMIC DNA]</scope>
    <source>
        <strain evidence="18">CCUG 66188</strain>
    </source>
</reference>
<name>A0ABW2B174_9RHOB</name>
<dbReference type="InterPro" id="IPR058240">
    <property type="entry name" value="rSAM_sf"/>
</dbReference>
<evidence type="ECO:0000256" key="8">
    <source>
        <dbReference type="ARBA" id="ARBA00022723"/>
    </source>
</evidence>
<dbReference type="SUPFAM" id="SSF102114">
    <property type="entry name" value="Radical SAM enzymes"/>
    <property type="match status" value="1"/>
</dbReference>
<evidence type="ECO:0000256" key="15">
    <source>
        <dbReference type="PIRNR" id="PIRNR000167"/>
    </source>
</evidence>
<dbReference type="InterPro" id="IPR006638">
    <property type="entry name" value="Elp3/MiaA/NifB-like_rSAM"/>
</dbReference>
<feature type="domain" description="Radical SAM core" evidence="16">
    <location>
        <begin position="29"/>
        <end position="271"/>
    </location>
</feature>
<dbReference type="GO" id="GO:0051989">
    <property type="term" value="F:coproporphyrinogen dehydrogenase activity"/>
    <property type="evidence" value="ECO:0007669"/>
    <property type="project" value="UniProtKB-EC"/>
</dbReference>
<dbReference type="InterPro" id="IPR034505">
    <property type="entry name" value="Coproporphyrinogen-III_oxidase"/>
</dbReference>
<comment type="cofactor">
    <cofactor evidence="15">
        <name>[4Fe-4S] cluster</name>
        <dbReference type="ChEBI" id="CHEBI:49883"/>
    </cofactor>
    <text evidence="15">Binds 1 [4Fe-4S] cluster. The cluster is coordinated with 3 cysteines and an exchangeable S-adenosyl-L-methionine.</text>
</comment>
<comment type="subunit">
    <text evidence="4">Monomer.</text>
</comment>
<keyword evidence="7 15" id="KW-0949">S-adenosyl-L-methionine</keyword>
<dbReference type="PIRSF" id="PIRSF000167">
    <property type="entry name" value="HemN"/>
    <property type="match status" value="1"/>
</dbReference>
<dbReference type="EMBL" id="JBHSWG010000001">
    <property type="protein sequence ID" value="MFC6758891.1"/>
    <property type="molecule type" value="Genomic_DNA"/>
</dbReference>
<dbReference type="Gene3D" id="3.80.30.20">
    <property type="entry name" value="tm_1862 like domain"/>
    <property type="match status" value="1"/>
</dbReference>
<dbReference type="Proteomes" id="UP001596353">
    <property type="component" value="Unassembled WGS sequence"/>
</dbReference>
<dbReference type="InterPro" id="IPR023404">
    <property type="entry name" value="rSAM_horseshoe"/>
</dbReference>
<dbReference type="EC" id="1.3.98.3" evidence="15"/>
<keyword evidence="11 15" id="KW-0411">Iron-sulfur</keyword>
<keyword evidence="5 15" id="KW-0004">4Fe-4S</keyword>
<dbReference type="SFLD" id="SFLDS00029">
    <property type="entry name" value="Radical_SAM"/>
    <property type="match status" value="1"/>
</dbReference>
<comment type="caution">
    <text evidence="17">The sequence shown here is derived from an EMBL/GenBank/DDBJ whole genome shotgun (WGS) entry which is preliminary data.</text>
</comment>
<dbReference type="SMART" id="SM00729">
    <property type="entry name" value="Elp3"/>
    <property type="match status" value="1"/>
</dbReference>